<accession>A0A1Z5JPB8</accession>
<evidence type="ECO:0000256" key="1">
    <source>
        <dbReference type="SAM" id="MobiDB-lite"/>
    </source>
</evidence>
<dbReference type="AlphaFoldDB" id="A0A1Z5JPB8"/>
<dbReference type="Proteomes" id="UP000198406">
    <property type="component" value="Unassembled WGS sequence"/>
</dbReference>
<dbReference type="OrthoDB" id="42308at2759"/>
<comment type="caution">
    <text evidence="3">The sequence shown here is derived from an EMBL/GenBank/DDBJ whole genome shotgun (WGS) entry which is preliminary data.</text>
</comment>
<organism evidence="3 4">
    <name type="scientific">Fistulifera solaris</name>
    <name type="common">Oleaginous diatom</name>
    <dbReference type="NCBI Taxonomy" id="1519565"/>
    <lineage>
        <taxon>Eukaryota</taxon>
        <taxon>Sar</taxon>
        <taxon>Stramenopiles</taxon>
        <taxon>Ochrophyta</taxon>
        <taxon>Bacillariophyta</taxon>
        <taxon>Bacillariophyceae</taxon>
        <taxon>Bacillariophycidae</taxon>
        <taxon>Naviculales</taxon>
        <taxon>Naviculaceae</taxon>
        <taxon>Fistulifera</taxon>
    </lineage>
</organism>
<dbReference type="SUPFAM" id="SSF52266">
    <property type="entry name" value="SGNH hydrolase"/>
    <property type="match status" value="1"/>
</dbReference>
<proteinExistence type="predicted"/>
<dbReference type="EMBL" id="BDSP01000097">
    <property type="protein sequence ID" value="GAX15885.1"/>
    <property type="molecule type" value="Genomic_DNA"/>
</dbReference>
<protein>
    <submittedName>
        <fullName evidence="3">Uncharacterized protein</fullName>
    </submittedName>
</protein>
<keyword evidence="2" id="KW-0472">Membrane</keyword>
<keyword evidence="2" id="KW-1133">Transmembrane helix</keyword>
<evidence type="ECO:0000313" key="4">
    <source>
        <dbReference type="Proteomes" id="UP000198406"/>
    </source>
</evidence>
<keyword evidence="2" id="KW-0812">Transmembrane</keyword>
<evidence type="ECO:0000313" key="3">
    <source>
        <dbReference type="EMBL" id="GAX15885.1"/>
    </source>
</evidence>
<evidence type="ECO:0000256" key="2">
    <source>
        <dbReference type="SAM" id="Phobius"/>
    </source>
</evidence>
<feature type="transmembrane region" description="Helical" evidence="2">
    <location>
        <begin position="27"/>
        <end position="48"/>
    </location>
</feature>
<gene>
    <name evidence="3" type="ORF">FisN_2Lh379</name>
</gene>
<sequence length="651" mass="72414">MIRKKSIRAPLSGGTRRTLTASKRKPVFHSVIVILGLLGCVGLFWTLIDHDEAVITRSGDSISVMTQLEELHQEIVSQSTHQEGKHPTATESSTPWETVHALRNEFYRRYGGRGASEDMFRRGVQAYGSVQATARRILTAAAQQTPFVLSFAGYSVTVGRGNYYHQSYPFILGNLLEPILQKLFQIQVTVRNSAIGGIPSFPYGFCFEHFLGSDPHVISWDFSMNEGRGAAVLESYLRQSQHQLKEQKPMVILLDTDPKRCSLVEAYAKQGLISDAMCVGMAKHAVQDATLLDEAKDDSQKPPGFRNWQEFGAPSKCPGRGNWHPKKMEHEWLGWMMAMYFAQAVEEAQRIMTTDVDWRTNYRSTKSITSAVITTSFPKPVSKLPNNSNAVNHLLFGHPSETDSNQYVMKELSCRTNFLPATDHDKVLPSIVVSGLSPGVTAKNIMEQRSDEDYRAGWVMDLSSVERETKIKVEQCGGLGYVDLKTALYGVPESGTLRFWLPISETASLQHDDHGHTADDTDAQHWFSELILCEANEKRSEYACHLDKDIEYIVGGRKVTAPVMVQGAAEYLKRQTCVHVGIPAGAQITRLAQVQKADGSSLSSEDKARLVANSSVHTENPVGLVVDLNIRANVNRKDGACCISHVVWEQQ</sequence>
<name>A0A1Z5JPB8_FISSO</name>
<feature type="region of interest" description="Disordered" evidence="1">
    <location>
        <begin position="295"/>
        <end position="322"/>
    </location>
</feature>
<reference evidence="3 4" key="1">
    <citation type="journal article" date="2015" name="Plant Cell">
        <title>Oil accumulation by the oleaginous diatom Fistulifera solaris as revealed by the genome and transcriptome.</title>
        <authorList>
            <person name="Tanaka T."/>
            <person name="Maeda Y."/>
            <person name="Veluchamy A."/>
            <person name="Tanaka M."/>
            <person name="Abida H."/>
            <person name="Marechal E."/>
            <person name="Bowler C."/>
            <person name="Muto M."/>
            <person name="Sunaga Y."/>
            <person name="Tanaka M."/>
            <person name="Yoshino T."/>
            <person name="Taniguchi T."/>
            <person name="Fukuda Y."/>
            <person name="Nemoto M."/>
            <person name="Matsumoto M."/>
            <person name="Wong P.S."/>
            <person name="Aburatani S."/>
            <person name="Fujibuchi W."/>
        </authorList>
    </citation>
    <scope>NUCLEOTIDE SEQUENCE [LARGE SCALE GENOMIC DNA]</scope>
    <source>
        <strain evidence="3 4">JPCC DA0580</strain>
    </source>
</reference>
<keyword evidence="4" id="KW-1185">Reference proteome</keyword>
<dbReference type="InParanoid" id="A0A1Z5JPB8"/>